<evidence type="ECO:0000313" key="3">
    <source>
        <dbReference type="EMBL" id="KAK2604590.1"/>
    </source>
</evidence>
<evidence type="ECO:0000256" key="1">
    <source>
        <dbReference type="SAM" id="MobiDB-lite"/>
    </source>
</evidence>
<dbReference type="EMBL" id="JAUJFL010000004">
    <property type="protein sequence ID" value="KAK2604590.1"/>
    <property type="molecule type" value="Genomic_DNA"/>
</dbReference>
<keyword evidence="4" id="KW-1185">Reference proteome</keyword>
<gene>
    <name evidence="3" type="ORF">N8I77_007504</name>
</gene>
<accession>A0AAD9SD64</accession>
<dbReference type="Proteomes" id="UP001265746">
    <property type="component" value="Unassembled WGS sequence"/>
</dbReference>
<sequence>MKAILVLVSLLATAIASPVQVRQLRKDEALSIRGGSPESVIARHLPIARQVIEEIDEDTGLPDFEDDEDNDGTIDSLDQDLDGDGILNSVDPDVDGDGEPNLTDNLDRRDSLDFPDVPDDIDLNPFDKY</sequence>
<feature type="compositionally biased region" description="Acidic residues" evidence="1">
    <location>
        <begin position="56"/>
        <end position="83"/>
    </location>
</feature>
<comment type="caution">
    <text evidence="3">The sequence shown here is derived from an EMBL/GenBank/DDBJ whole genome shotgun (WGS) entry which is preliminary data.</text>
</comment>
<proteinExistence type="predicted"/>
<name>A0AAD9SD64_PHOAM</name>
<feature type="signal peptide" evidence="2">
    <location>
        <begin position="1"/>
        <end position="16"/>
    </location>
</feature>
<feature type="region of interest" description="Disordered" evidence="1">
    <location>
        <begin position="56"/>
        <end position="129"/>
    </location>
</feature>
<reference evidence="3" key="1">
    <citation type="submission" date="2023-06" db="EMBL/GenBank/DDBJ databases">
        <authorList>
            <person name="Noh H."/>
        </authorList>
    </citation>
    <scope>NUCLEOTIDE SEQUENCE</scope>
    <source>
        <strain evidence="3">DUCC20226</strain>
    </source>
</reference>
<protein>
    <submittedName>
        <fullName evidence="3">Uncharacterized protein</fullName>
    </submittedName>
</protein>
<dbReference type="AlphaFoldDB" id="A0AAD9SD64"/>
<evidence type="ECO:0000313" key="4">
    <source>
        <dbReference type="Proteomes" id="UP001265746"/>
    </source>
</evidence>
<organism evidence="3 4">
    <name type="scientific">Phomopsis amygdali</name>
    <name type="common">Fusicoccum amygdali</name>
    <dbReference type="NCBI Taxonomy" id="1214568"/>
    <lineage>
        <taxon>Eukaryota</taxon>
        <taxon>Fungi</taxon>
        <taxon>Dikarya</taxon>
        <taxon>Ascomycota</taxon>
        <taxon>Pezizomycotina</taxon>
        <taxon>Sordariomycetes</taxon>
        <taxon>Sordariomycetidae</taxon>
        <taxon>Diaporthales</taxon>
        <taxon>Diaporthaceae</taxon>
        <taxon>Diaporthe</taxon>
    </lineage>
</organism>
<evidence type="ECO:0000256" key="2">
    <source>
        <dbReference type="SAM" id="SignalP"/>
    </source>
</evidence>
<keyword evidence="2" id="KW-0732">Signal</keyword>
<feature type="chain" id="PRO_5041976152" evidence="2">
    <location>
        <begin position="17"/>
        <end position="129"/>
    </location>
</feature>